<dbReference type="Proteomes" id="UP000198157">
    <property type="component" value="Unassembled WGS sequence"/>
</dbReference>
<proteinExistence type="predicted"/>
<protein>
    <recommendedName>
        <fullName evidence="4">Lipoprotein</fullName>
    </recommendedName>
</protein>
<reference evidence="2 3" key="1">
    <citation type="submission" date="2017-06" db="EMBL/GenBank/DDBJ databases">
        <authorList>
            <person name="Kim H.J."/>
            <person name="Triplett B.A."/>
        </authorList>
    </citation>
    <scope>NUCLEOTIDE SEQUENCE [LARGE SCALE GENOMIC DNA]</scope>
    <source>
        <strain evidence="2 3">13146</strain>
    </source>
</reference>
<dbReference type="AlphaFoldDB" id="A0A246HKY9"/>
<keyword evidence="1" id="KW-0732">Signal</keyword>
<evidence type="ECO:0000313" key="3">
    <source>
        <dbReference type="Proteomes" id="UP000198157"/>
    </source>
</evidence>
<evidence type="ECO:0000256" key="1">
    <source>
        <dbReference type="SAM" id="SignalP"/>
    </source>
</evidence>
<sequence>MLMATVLLAVAGCASTPAVPGQVAVTDMGPVPAGSVRVMPTRQYWRKAGASKADADLARQQCSQHLRNDDEYVGLLKESAVITKIWHAEHTSAQKKRRKEIAARLGQLHDACMAGEGFEFVRRGFPVE</sequence>
<evidence type="ECO:0000313" key="2">
    <source>
        <dbReference type="EMBL" id="OWQ51197.1"/>
    </source>
</evidence>
<gene>
    <name evidence="2" type="ORF">CEE60_15890</name>
</gene>
<comment type="caution">
    <text evidence="2">The sequence shown here is derived from an EMBL/GenBank/DDBJ whole genome shotgun (WGS) entry which is preliminary data.</text>
</comment>
<evidence type="ECO:0008006" key="4">
    <source>
        <dbReference type="Google" id="ProtNLM"/>
    </source>
</evidence>
<feature type="signal peptide" evidence="1">
    <location>
        <begin position="1"/>
        <end position="20"/>
    </location>
</feature>
<feature type="chain" id="PRO_5013054901" description="Lipoprotein" evidence="1">
    <location>
        <begin position="21"/>
        <end position="128"/>
    </location>
</feature>
<dbReference type="EMBL" id="NIVS01000043">
    <property type="protein sequence ID" value="OWQ51197.1"/>
    <property type="molecule type" value="Genomic_DNA"/>
</dbReference>
<name>A0A246HKY9_STEMA</name>
<accession>A0A246HKY9</accession>
<organism evidence="2 3">
    <name type="scientific">Stenotrophomonas maltophilia</name>
    <name type="common">Pseudomonas maltophilia</name>
    <name type="synonym">Xanthomonas maltophilia</name>
    <dbReference type="NCBI Taxonomy" id="40324"/>
    <lineage>
        <taxon>Bacteria</taxon>
        <taxon>Pseudomonadati</taxon>
        <taxon>Pseudomonadota</taxon>
        <taxon>Gammaproteobacteria</taxon>
        <taxon>Lysobacterales</taxon>
        <taxon>Lysobacteraceae</taxon>
        <taxon>Stenotrophomonas</taxon>
        <taxon>Stenotrophomonas maltophilia group</taxon>
    </lineage>
</organism>